<keyword evidence="2" id="KW-1185">Reference proteome</keyword>
<comment type="caution">
    <text evidence="1">The sequence shown here is derived from an EMBL/GenBank/DDBJ whole genome shotgun (WGS) entry which is preliminary data.</text>
</comment>
<accession>A0ABT1TJ79</accession>
<dbReference type="EMBL" id="JANIBJ010000031">
    <property type="protein sequence ID" value="MCQ8105530.1"/>
    <property type="molecule type" value="Genomic_DNA"/>
</dbReference>
<protein>
    <submittedName>
        <fullName evidence="1">Uncharacterized protein</fullName>
    </submittedName>
</protein>
<reference evidence="1 2" key="1">
    <citation type="submission" date="2022-07" db="EMBL/GenBank/DDBJ databases">
        <title>Methylomonas rivi sp. nov., Methylomonas rosea sp. nov., Methylomonas aureus sp. nov. and Methylomonas subterranea sp. nov., four novel methanotrophs isolated from a freshwater creek and the deep terrestrial subsurface.</title>
        <authorList>
            <person name="Abin C."/>
            <person name="Sankaranarayanan K."/>
            <person name="Garner C."/>
            <person name="Sindelar R."/>
            <person name="Kotary K."/>
            <person name="Garner R."/>
            <person name="Barclay S."/>
            <person name="Lawson P."/>
            <person name="Krumholz L."/>
        </authorList>
    </citation>
    <scope>NUCLEOTIDE SEQUENCE [LARGE SCALE GENOMIC DNA]</scope>
    <source>
        <strain evidence="1 2">SURF-2</strain>
    </source>
</reference>
<name>A0ABT1TJ79_9GAMM</name>
<dbReference type="Proteomes" id="UP001524499">
    <property type="component" value="Unassembled WGS sequence"/>
</dbReference>
<dbReference type="RefSeq" id="WP_256603535.1">
    <property type="nucleotide sequence ID" value="NZ_JANIBJ010000031.1"/>
</dbReference>
<evidence type="ECO:0000313" key="1">
    <source>
        <dbReference type="EMBL" id="MCQ8105530.1"/>
    </source>
</evidence>
<sequence>MQKTNSLLQNAASKISSAMDRIKFDGSLTTDDFQKIRADVEEAKRDVNMFSHINQDPTGLATALERSIELIDRTLHVLDDSPNII</sequence>
<organism evidence="1 2">
    <name type="scientific">Methylomonas subterranea</name>
    <dbReference type="NCBI Taxonomy" id="2952225"/>
    <lineage>
        <taxon>Bacteria</taxon>
        <taxon>Pseudomonadati</taxon>
        <taxon>Pseudomonadota</taxon>
        <taxon>Gammaproteobacteria</taxon>
        <taxon>Methylococcales</taxon>
        <taxon>Methylococcaceae</taxon>
        <taxon>Methylomonas</taxon>
    </lineage>
</organism>
<proteinExistence type="predicted"/>
<gene>
    <name evidence="1" type="ORF">NP590_15570</name>
</gene>
<evidence type="ECO:0000313" key="2">
    <source>
        <dbReference type="Proteomes" id="UP001524499"/>
    </source>
</evidence>